<accession>I0ETT2</accession>
<evidence type="ECO:0000313" key="3">
    <source>
        <dbReference type="Proteomes" id="UP000005013"/>
    </source>
</evidence>
<keyword evidence="1" id="KW-0812">Transmembrane</keyword>
<name>I0ETT2_HELCM</name>
<feature type="transmembrane region" description="Helical" evidence="1">
    <location>
        <begin position="6"/>
        <end position="28"/>
    </location>
</feature>
<proteinExistence type="predicted"/>
<dbReference type="KEGG" id="hcm:HCD_06760"/>
<dbReference type="PATRIC" id="fig|1163745.3.peg.1426"/>
<evidence type="ECO:0000256" key="1">
    <source>
        <dbReference type="SAM" id="Phobius"/>
    </source>
</evidence>
<keyword evidence="1" id="KW-0472">Membrane</keyword>
<dbReference type="EMBL" id="CP003481">
    <property type="protein sequence ID" value="AFI06351.1"/>
    <property type="molecule type" value="Genomic_DNA"/>
</dbReference>
<gene>
    <name evidence="2" type="ordered locus">HCD_06760</name>
</gene>
<organism evidence="2 3">
    <name type="scientific">Helicobacter cetorum (strain ATCC BAA-540 / CCUG 52418 / MIT 99-5656)</name>
    <dbReference type="NCBI Taxonomy" id="1163745"/>
    <lineage>
        <taxon>Bacteria</taxon>
        <taxon>Pseudomonadati</taxon>
        <taxon>Campylobacterota</taxon>
        <taxon>Epsilonproteobacteria</taxon>
        <taxon>Campylobacterales</taxon>
        <taxon>Helicobacteraceae</taxon>
        <taxon>Helicobacter</taxon>
    </lineage>
</organism>
<dbReference type="HOGENOM" id="CLU_155797_0_0_7"/>
<dbReference type="STRING" id="1163745.HCD_06760"/>
<dbReference type="Proteomes" id="UP000005013">
    <property type="component" value="Chromosome"/>
</dbReference>
<keyword evidence="3" id="KW-1185">Reference proteome</keyword>
<keyword evidence="1" id="KW-1133">Transmembrane helix</keyword>
<sequence>MGSLTYYAYMYLSLFLCLLPVLLIGLAWRFSRAPLKQELPKKSVSLESLHQQVKSLKSEQALQKLKDSFYKHFKICPKDKESLWLDTIQILVASEFFELENAINFGQDLESANPNYQQKISNATGLALKNKEKKDRIGFFRDCRTKPFKRHYQYFRG</sequence>
<reference evidence="2 3" key="1">
    <citation type="journal article" date="2013" name="PLoS ONE">
        <title>Sequence Divergence and Conservation in Genomes ofHelicobacter cetorum Strains from a Dolphin and a Whale.</title>
        <authorList>
            <person name="Kersulyte D."/>
            <person name="Rossi M."/>
            <person name="Berg D.E."/>
        </authorList>
    </citation>
    <scope>NUCLEOTIDE SEQUENCE [LARGE SCALE GENOMIC DNA]</scope>
    <source>
        <strain evidence="2 3">MIT 99-5656</strain>
    </source>
</reference>
<dbReference type="AlphaFoldDB" id="I0ETT2"/>
<protein>
    <submittedName>
        <fullName evidence="2">Uncharacterized protein</fullName>
    </submittedName>
</protein>
<evidence type="ECO:0000313" key="2">
    <source>
        <dbReference type="EMBL" id="AFI06351.1"/>
    </source>
</evidence>